<dbReference type="Proteomes" id="UP000012062">
    <property type="component" value="Unassembled WGS sequence"/>
</dbReference>
<protein>
    <submittedName>
        <fullName evidence="1">Uncharacterized protein</fullName>
    </submittedName>
</protein>
<evidence type="ECO:0000313" key="1">
    <source>
        <dbReference type="EMBL" id="CCV06478.1"/>
    </source>
</evidence>
<keyword evidence="2" id="KW-1185">Reference proteome</keyword>
<dbReference type="STRING" id="1297569.MESS2_320004"/>
<sequence length="87" mass="9745">MHPIIEELNRLRASIDRIQAFVEAEMAPASEEYKKSNGRLTEEGIRMLHAAFETGAIPAEAAKVVDISKGAAWQHQKRWKASKDKSV</sequence>
<dbReference type="RefSeq" id="WP_008875408.1">
    <property type="nucleotide sequence ID" value="NZ_CAUM01000098.1"/>
</dbReference>
<proteinExistence type="predicted"/>
<organism evidence="1 2">
    <name type="scientific">Mesorhizobium metallidurans STM 2683</name>
    <dbReference type="NCBI Taxonomy" id="1297569"/>
    <lineage>
        <taxon>Bacteria</taxon>
        <taxon>Pseudomonadati</taxon>
        <taxon>Pseudomonadota</taxon>
        <taxon>Alphaproteobacteria</taxon>
        <taxon>Hyphomicrobiales</taxon>
        <taxon>Phyllobacteriaceae</taxon>
        <taxon>Mesorhizobium</taxon>
    </lineage>
</organism>
<gene>
    <name evidence="1" type="ORF">MESS2_320004</name>
</gene>
<accession>M5EQV6</accession>
<evidence type="ECO:0000313" key="2">
    <source>
        <dbReference type="Proteomes" id="UP000012062"/>
    </source>
</evidence>
<comment type="caution">
    <text evidence="1">The sequence shown here is derived from an EMBL/GenBank/DDBJ whole genome shotgun (WGS) entry which is preliminary data.</text>
</comment>
<reference evidence="1 2" key="1">
    <citation type="submission" date="2013-02" db="EMBL/GenBank/DDBJ databases">
        <authorList>
            <person name="Genoscope - CEA"/>
        </authorList>
    </citation>
    <scope>NUCLEOTIDE SEQUENCE [LARGE SCALE GENOMIC DNA]</scope>
    <source>
        <strain evidence="1 2">STM 2683</strain>
    </source>
</reference>
<dbReference type="AlphaFoldDB" id="M5EQV6"/>
<name>M5EQV6_9HYPH</name>
<dbReference type="EMBL" id="CAUM01000098">
    <property type="protein sequence ID" value="CCV06478.1"/>
    <property type="molecule type" value="Genomic_DNA"/>
</dbReference>